<evidence type="ECO:0000259" key="3">
    <source>
        <dbReference type="Pfam" id="PF16254"/>
    </source>
</evidence>
<feature type="domain" description="DUF2172" evidence="1">
    <location>
        <begin position="56"/>
        <end position="148"/>
    </location>
</feature>
<gene>
    <name evidence="4" type="ORF">QQ020_25585</name>
</gene>
<dbReference type="InterPro" id="IPR032589">
    <property type="entry name" value="DUF4910"/>
</dbReference>
<dbReference type="InterPro" id="IPR032610">
    <property type="entry name" value="DUF2172"/>
</dbReference>
<dbReference type="InterPro" id="IPR032622">
    <property type="entry name" value="UCP01524_HTH"/>
</dbReference>
<dbReference type="SUPFAM" id="SSF53187">
    <property type="entry name" value="Zn-dependent exopeptidases"/>
    <property type="match status" value="1"/>
</dbReference>
<dbReference type="Pfam" id="PF16221">
    <property type="entry name" value="HTH_47"/>
    <property type="match status" value="1"/>
</dbReference>
<accession>A0ABT8LET4</accession>
<name>A0ABT8LET4_9BACT</name>
<protein>
    <submittedName>
        <fullName evidence="4">DUF4910 domain-containing protein</fullName>
    </submittedName>
</protein>
<dbReference type="RefSeq" id="WP_346760807.1">
    <property type="nucleotide sequence ID" value="NZ_JAUJEB010000006.1"/>
</dbReference>
<organism evidence="4 5">
    <name type="scientific">Agaribacillus aureus</name>
    <dbReference type="NCBI Taxonomy" id="3051825"/>
    <lineage>
        <taxon>Bacteria</taxon>
        <taxon>Pseudomonadati</taxon>
        <taxon>Bacteroidota</taxon>
        <taxon>Cytophagia</taxon>
        <taxon>Cytophagales</taxon>
        <taxon>Splendidivirgaceae</taxon>
        <taxon>Agaribacillus</taxon>
    </lineage>
</organism>
<proteinExistence type="predicted"/>
<feature type="domain" description="UCP01524 winged helix-turn-helix" evidence="2">
    <location>
        <begin position="350"/>
        <end position="424"/>
    </location>
</feature>
<evidence type="ECO:0000259" key="1">
    <source>
        <dbReference type="Pfam" id="PF09940"/>
    </source>
</evidence>
<dbReference type="EMBL" id="JAUJEB010000006">
    <property type="protein sequence ID" value="MDN5215477.1"/>
    <property type="molecule type" value="Genomic_DNA"/>
</dbReference>
<dbReference type="InterPro" id="IPR012353">
    <property type="entry name" value="UCP015244"/>
</dbReference>
<dbReference type="Pfam" id="PF09940">
    <property type="entry name" value="DUF2172"/>
    <property type="match status" value="1"/>
</dbReference>
<dbReference type="Gene3D" id="1.10.10.10">
    <property type="entry name" value="Winged helix-like DNA-binding domain superfamily/Winged helix DNA-binding domain"/>
    <property type="match status" value="1"/>
</dbReference>
<evidence type="ECO:0000313" key="4">
    <source>
        <dbReference type="EMBL" id="MDN5215477.1"/>
    </source>
</evidence>
<evidence type="ECO:0000259" key="2">
    <source>
        <dbReference type="Pfam" id="PF16221"/>
    </source>
</evidence>
<reference evidence="4" key="1">
    <citation type="submission" date="2023-06" db="EMBL/GenBank/DDBJ databases">
        <title>Genomic of Agaribacillus aureum.</title>
        <authorList>
            <person name="Wang G."/>
        </authorList>
    </citation>
    <scope>NUCLEOTIDE SEQUENCE</scope>
    <source>
        <strain evidence="4">BMA12</strain>
    </source>
</reference>
<feature type="domain" description="DUF4910" evidence="3">
    <location>
        <begin position="9"/>
        <end position="347"/>
    </location>
</feature>
<dbReference type="PIRSF" id="PIRSF015244">
    <property type="entry name" value="UCP015244"/>
    <property type="match status" value="1"/>
</dbReference>
<sequence length="426" mass="48825">MKKELEHYFDRLWSINRSLTGNGNRETLKILSEIIDLKISEVPCGTQCYDWTVPPEWNVNEAWIKDSKGNVIVDFSINNLHLLGYSEPFKGKLKYEELKTHIYTLPKQPELIPYLTSYYKRRWGFCMSHKQFISLDEEETYEVFIDSSLDDNGSMTIGEAIINSSAEKEVLFSTYVCHPSLANNELSGPLVSAFIYSKLKETKGLGYKYRFVFVPETIGSIYLLSQKGEYFKNNLAAGFVITCVGDSGEFTYKKSRRGNALPDRVTETVLRQTEDNFNIVDFFPSGSDERQYCSPGFNLPVGSLMRTMYGKYPEYHTSGDNKNFISFEAIEKSVEKYLEIIEVIEKNEKYINTMPYCEPQLGKRGLYPTLGSQVGTQDIVNTMMWILNLSDGTNDLISVSERSKIPIRNLIPVVDRLMENGIIKKQ</sequence>
<dbReference type="Pfam" id="PF16254">
    <property type="entry name" value="DUF4910"/>
    <property type="match status" value="1"/>
</dbReference>
<dbReference type="Proteomes" id="UP001172083">
    <property type="component" value="Unassembled WGS sequence"/>
</dbReference>
<keyword evidence="5" id="KW-1185">Reference proteome</keyword>
<dbReference type="Gene3D" id="3.40.630.10">
    <property type="entry name" value="Zn peptidases"/>
    <property type="match status" value="1"/>
</dbReference>
<dbReference type="Gene3D" id="3.50.30.90">
    <property type="match status" value="1"/>
</dbReference>
<evidence type="ECO:0000313" key="5">
    <source>
        <dbReference type="Proteomes" id="UP001172083"/>
    </source>
</evidence>
<dbReference type="InterPro" id="IPR036388">
    <property type="entry name" value="WH-like_DNA-bd_sf"/>
</dbReference>
<comment type="caution">
    <text evidence="4">The sequence shown here is derived from an EMBL/GenBank/DDBJ whole genome shotgun (WGS) entry which is preliminary data.</text>
</comment>